<comment type="caution">
    <text evidence="2">The sequence shown here is derived from an EMBL/GenBank/DDBJ whole genome shotgun (WGS) entry which is preliminary data.</text>
</comment>
<sequence>MSTSSESSLWCRHRPSVSQHQAPTRTCYRRDRDCSKFRKAPRFQGFMPGWVRRMANVLGGDAVGGGNVVSEDASGITLNGLTMLRRVD</sequence>
<organism evidence="2 3">
    <name type="scientific">Aureobasidium melanogenum</name>
    <name type="common">Aureobasidium pullulans var. melanogenum</name>
    <dbReference type="NCBI Taxonomy" id="46634"/>
    <lineage>
        <taxon>Eukaryota</taxon>
        <taxon>Fungi</taxon>
        <taxon>Dikarya</taxon>
        <taxon>Ascomycota</taxon>
        <taxon>Pezizomycotina</taxon>
        <taxon>Dothideomycetes</taxon>
        <taxon>Dothideomycetidae</taxon>
        <taxon>Dothideales</taxon>
        <taxon>Saccotheciaceae</taxon>
        <taxon>Aureobasidium</taxon>
    </lineage>
</organism>
<evidence type="ECO:0000313" key="3">
    <source>
        <dbReference type="Proteomes" id="UP000729357"/>
    </source>
</evidence>
<evidence type="ECO:0000313" key="2">
    <source>
        <dbReference type="EMBL" id="KAG9991783.1"/>
    </source>
</evidence>
<gene>
    <name evidence="2" type="ORF">KCU98_g145</name>
</gene>
<reference evidence="2" key="2">
    <citation type="submission" date="2021-08" db="EMBL/GenBank/DDBJ databases">
        <authorList>
            <person name="Gostincar C."/>
            <person name="Sun X."/>
            <person name="Song Z."/>
            <person name="Gunde-Cimerman N."/>
        </authorList>
    </citation>
    <scope>NUCLEOTIDE SEQUENCE</scope>
    <source>
        <strain evidence="2">EXF-9298</strain>
    </source>
</reference>
<feature type="non-terminal residue" evidence="2">
    <location>
        <position position="88"/>
    </location>
</feature>
<evidence type="ECO:0000256" key="1">
    <source>
        <dbReference type="SAM" id="MobiDB-lite"/>
    </source>
</evidence>
<name>A0A9P8G5X1_AURME</name>
<reference evidence="2" key="1">
    <citation type="journal article" date="2021" name="J Fungi (Basel)">
        <title>Virulence traits and population genomics of the black yeast Aureobasidium melanogenum.</title>
        <authorList>
            <person name="Cernosa A."/>
            <person name="Sun X."/>
            <person name="Gostincar C."/>
            <person name="Fang C."/>
            <person name="Gunde-Cimerman N."/>
            <person name="Song Z."/>
        </authorList>
    </citation>
    <scope>NUCLEOTIDE SEQUENCE</scope>
    <source>
        <strain evidence="2">EXF-9298</strain>
    </source>
</reference>
<protein>
    <submittedName>
        <fullName evidence="2">Uncharacterized protein</fullName>
    </submittedName>
</protein>
<dbReference type="EMBL" id="JAHFXS010000001">
    <property type="protein sequence ID" value="KAG9991783.1"/>
    <property type="molecule type" value="Genomic_DNA"/>
</dbReference>
<keyword evidence="3" id="KW-1185">Reference proteome</keyword>
<dbReference type="Proteomes" id="UP000729357">
    <property type="component" value="Unassembled WGS sequence"/>
</dbReference>
<dbReference type="AlphaFoldDB" id="A0A9P8G5X1"/>
<feature type="region of interest" description="Disordered" evidence="1">
    <location>
        <begin position="1"/>
        <end position="25"/>
    </location>
</feature>
<accession>A0A9P8G5X1</accession>
<proteinExistence type="predicted"/>